<evidence type="ECO:0000256" key="6">
    <source>
        <dbReference type="PIRSR" id="PIRSR006356-1"/>
    </source>
</evidence>
<dbReference type="EC" id="3.5.3.6" evidence="3"/>
<name>A0AAE3MHB8_9BACT</name>
<dbReference type="PANTHER" id="PTHR47271:SF2">
    <property type="entry name" value="ARGININE DEIMINASE"/>
    <property type="match status" value="1"/>
</dbReference>
<dbReference type="Gene3D" id="1.10.3930.10">
    <property type="entry name" value="Arginine deiminase"/>
    <property type="match status" value="1"/>
</dbReference>
<dbReference type="GO" id="GO:0019546">
    <property type="term" value="P:L-arginine deiminase pathway"/>
    <property type="evidence" value="ECO:0007669"/>
    <property type="project" value="TreeGrafter"/>
</dbReference>
<accession>A0AAE3MHB8</accession>
<dbReference type="Gene3D" id="3.75.10.10">
    <property type="entry name" value="L-arginine/glycine Amidinotransferase, Chain A"/>
    <property type="match status" value="1"/>
</dbReference>
<organism evidence="7 8">
    <name type="scientific">Plebeiibacterium marinum</name>
    <dbReference type="NCBI Taxonomy" id="2992111"/>
    <lineage>
        <taxon>Bacteria</taxon>
        <taxon>Pseudomonadati</taxon>
        <taxon>Bacteroidota</taxon>
        <taxon>Bacteroidia</taxon>
        <taxon>Marinilabiliales</taxon>
        <taxon>Marinilabiliaceae</taxon>
        <taxon>Plebeiibacterium</taxon>
    </lineage>
</organism>
<dbReference type="Pfam" id="PF02274">
    <property type="entry name" value="ADI"/>
    <property type="match status" value="1"/>
</dbReference>
<comment type="caution">
    <text evidence="7">The sequence shown here is derived from an EMBL/GenBank/DDBJ whole genome shotgun (WGS) entry which is preliminary data.</text>
</comment>
<dbReference type="EMBL" id="JAPDPI010000048">
    <property type="protein sequence ID" value="MCW3807496.1"/>
    <property type="molecule type" value="Genomic_DNA"/>
</dbReference>
<gene>
    <name evidence="7" type="ORF">OM074_17835</name>
</gene>
<evidence type="ECO:0000313" key="8">
    <source>
        <dbReference type="Proteomes" id="UP001207408"/>
    </source>
</evidence>
<dbReference type="AlphaFoldDB" id="A0AAE3MHB8"/>
<dbReference type="PANTHER" id="PTHR47271">
    <property type="entry name" value="ARGININE DEIMINASE"/>
    <property type="match status" value="1"/>
</dbReference>
<comment type="similarity">
    <text evidence="2">Belongs to the arginine deiminase family.</text>
</comment>
<evidence type="ECO:0000256" key="4">
    <source>
        <dbReference type="ARBA" id="ARBA00022801"/>
    </source>
</evidence>
<evidence type="ECO:0000313" key="7">
    <source>
        <dbReference type="EMBL" id="MCW3807496.1"/>
    </source>
</evidence>
<feature type="active site" description="Amidino-cysteine intermediate" evidence="6">
    <location>
        <position position="408"/>
    </location>
</feature>
<reference evidence="7" key="1">
    <citation type="submission" date="2022-10" db="EMBL/GenBank/DDBJ databases">
        <authorList>
            <person name="Yu W.X."/>
        </authorList>
    </citation>
    <scope>NUCLEOTIDE SEQUENCE</scope>
    <source>
        <strain evidence="7">D04</strain>
    </source>
</reference>
<dbReference type="PIRSF" id="PIRSF006356">
    <property type="entry name" value="Arg_deiminase"/>
    <property type="match status" value="1"/>
</dbReference>
<dbReference type="RefSeq" id="WP_301201909.1">
    <property type="nucleotide sequence ID" value="NZ_JAPDPI010000048.1"/>
</dbReference>
<dbReference type="InterPro" id="IPR003876">
    <property type="entry name" value="Arg_deiminase"/>
</dbReference>
<evidence type="ECO:0000256" key="5">
    <source>
        <dbReference type="ARBA" id="ARBA00049429"/>
    </source>
</evidence>
<dbReference type="SUPFAM" id="SSF55909">
    <property type="entry name" value="Pentein"/>
    <property type="match status" value="1"/>
</dbReference>
<dbReference type="Proteomes" id="UP001207408">
    <property type="component" value="Unassembled WGS sequence"/>
</dbReference>
<comment type="catalytic activity">
    <reaction evidence="5">
        <text>L-arginine + H2O = L-citrulline + NH4(+)</text>
        <dbReference type="Rhea" id="RHEA:19597"/>
        <dbReference type="ChEBI" id="CHEBI:15377"/>
        <dbReference type="ChEBI" id="CHEBI:28938"/>
        <dbReference type="ChEBI" id="CHEBI:32682"/>
        <dbReference type="ChEBI" id="CHEBI:57743"/>
        <dbReference type="EC" id="3.5.3.6"/>
    </reaction>
</comment>
<keyword evidence="4" id="KW-0378">Hydrolase</keyword>
<protein>
    <recommendedName>
        <fullName evidence="3">arginine deiminase</fullName>
        <ecNumber evidence="3">3.5.3.6</ecNumber>
    </recommendedName>
</protein>
<evidence type="ECO:0000256" key="3">
    <source>
        <dbReference type="ARBA" id="ARBA00012171"/>
    </source>
</evidence>
<proteinExistence type="inferred from homology"/>
<evidence type="ECO:0000256" key="1">
    <source>
        <dbReference type="ARBA" id="ARBA00005213"/>
    </source>
</evidence>
<dbReference type="GO" id="GO:0016990">
    <property type="term" value="F:arginine deiminase activity"/>
    <property type="evidence" value="ECO:0007669"/>
    <property type="project" value="UniProtKB-EC"/>
</dbReference>
<keyword evidence="8" id="KW-1185">Reference proteome</keyword>
<evidence type="ECO:0000256" key="2">
    <source>
        <dbReference type="ARBA" id="ARBA00010206"/>
    </source>
</evidence>
<dbReference type="PRINTS" id="PR01466">
    <property type="entry name" value="ARGDEIMINASE"/>
</dbReference>
<comment type="pathway">
    <text evidence="1">Amino-acid degradation; L-arginine degradation via ADI pathway; carbamoyl phosphate from L-arginine: step 1/2.</text>
</comment>
<sequence length="420" mass="47371">MSNVIETCVHSEIGEIEGVILHTPGSEVENMTPGNAERALYSDILNLSVAEQEYKQLSEVLSKITNTFQVKDLLTEILEIPEVKEDLVTRICKVEQVKTIKSSLLSLDPEKLATQIIEGVPLNKNTLTGFLSDERNALRPLHNFFFTRDASMTMYDEVLIGKMANKVRERESKVMEAIFNHSSKVMGKTVNPMSDKHMRDEITIEGGDFLVAREDILLIGTGVRTTTQGIDFIIKKIKKAKGKHNIVVQQLPSKPESFIHLDMVFTLLDRDKCMVYDPIIMQPNKYQTILISIDNGKVQKIEKQNNLVECLRDLGMPLEPVYCGGRKDIWIQEREQWHSGANFFAVGPGKVIGYARNVYTLEEMNNNGFEIISASDVIADKVNLSDYEKYVIAISGSELARGGGGARCMTMPIRRRKVEW</sequence>